<evidence type="ECO:0000256" key="3">
    <source>
        <dbReference type="SAM" id="Phobius"/>
    </source>
</evidence>
<evidence type="ECO:0000313" key="6">
    <source>
        <dbReference type="Proteomes" id="UP000218767"/>
    </source>
</evidence>
<dbReference type="InterPro" id="IPR038440">
    <property type="entry name" value="FimV_C_sf"/>
</dbReference>
<keyword evidence="3" id="KW-1133">Transmembrane helix</keyword>
<feature type="region of interest" description="Disordered" evidence="2">
    <location>
        <begin position="590"/>
        <end position="716"/>
    </location>
</feature>
<feature type="domain" description="FimV N-terminal" evidence="4">
    <location>
        <begin position="1"/>
        <end position="53"/>
    </location>
</feature>
<feature type="compositionally biased region" description="Acidic residues" evidence="2">
    <location>
        <begin position="872"/>
        <end position="889"/>
    </location>
</feature>
<reference evidence="6" key="1">
    <citation type="submission" date="2017-08" db="EMBL/GenBank/DDBJ databases">
        <title>A dynamic microbial community with high functional redundancy inhabits the cold, oxic subseafloor aquifer.</title>
        <authorList>
            <person name="Tully B.J."/>
            <person name="Wheat C.G."/>
            <person name="Glazer B.T."/>
            <person name="Huber J.A."/>
        </authorList>
    </citation>
    <scope>NUCLEOTIDE SEQUENCE [LARGE SCALE GENOMIC DNA]</scope>
</reference>
<dbReference type="Pfam" id="PF25800">
    <property type="entry name" value="FimV_N"/>
    <property type="match status" value="1"/>
</dbReference>
<protein>
    <recommendedName>
        <fullName evidence="4">FimV N-terminal domain-containing protein</fullName>
    </recommendedName>
</protein>
<dbReference type="AlphaFoldDB" id="A0A2A4X0Q2"/>
<comment type="caution">
    <text evidence="5">The sequence shown here is derived from an EMBL/GenBank/DDBJ whole genome shotgun (WGS) entry which is preliminary data.</text>
</comment>
<feature type="coiled-coil region" evidence="1">
    <location>
        <begin position="324"/>
        <end position="386"/>
    </location>
</feature>
<name>A0A2A4X0Q2_9GAMM</name>
<evidence type="ECO:0000256" key="1">
    <source>
        <dbReference type="SAM" id="Coils"/>
    </source>
</evidence>
<feature type="compositionally biased region" description="Acidic residues" evidence="2">
    <location>
        <begin position="650"/>
        <end position="703"/>
    </location>
</feature>
<dbReference type="InterPro" id="IPR020011">
    <property type="entry name" value="FimV_C"/>
</dbReference>
<feature type="compositionally biased region" description="Acidic residues" evidence="2">
    <location>
        <begin position="620"/>
        <end position="638"/>
    </location>
</feature>
<evidence type="ECO:0000256" key="2">
    <source>
        <dbReference type="SAM" id="MobiDB-lite"/>
    </source>
</evidence>
<organism evidence="5 6">
    <name type="scientific">SAR86 cluster bacterium</name>
    <dbReference type="NCBI Taxonomy" id="2030880"/>
    <lineage>
        <taxon>Bacteria</taxon>
        <taxon>Pseudomonadati</taxon>
        <taxon>Pseudomonadota</taxon>
        <taxon>Gammaproteobacteria</taxon>
        <taxon>SAR86 cluster</taxon>
    </lineage>
</organism>
<feature type="region of interest" description="Disordered" evidence="2">
    <location>
        <begin position="967"/>
        <end position="987"/>
    </location>
</feature>
<gene>
    <name evidence="5" type="ORF">COB20_11015</name>
</gene>
<feature type="region of interest" description="Disordered" evidence="2">
    <location>
        <begin position="292"/>
        <end position="314"/>
    </location>
</feature>
<dbReference type="InterPro" id="IPR057840">
    <property type="entry name" value="FimV_N"/>
</dbReference>
<feature type="transmembrane region" description="Helical" evidence="3">
    <location>
        <begin position="440"/>
        <end position="458"/>
    </location>
</feature>
<dbReference type="NCBIfam" id="TIGR03505">
    <property type="entry name" value="FimV_core"/>
    <property type="match status" value="1"/>
</dbReference>
<keyword evidence="3" id="KW-0812">Transmembrane</keyword>
<feature type="compositionally biased region" description="Basic and acidic residues" evidence="2">
    <location>
        <begin position="592"/>
        <end position="617"/>
    </location>
</feature>
<keyword evidence="1" id="KW-0175">Coiled coil</keyword>
<dbReference type="InterPro" id="IPR020012">
    <property type="entry name" value="LysM_FimV"/>
</dbReference>
<sequence length="987" mass="107115">SNIRFSVESAAQGNVVIVTSSQIVREPYLSFILDTRWPNGRLLSEHTILLDLPVFNDQQSATEIRQPISPILRPPTSTQATDFNPVFVEPSVTPTPAVSAPSSTSSAANLQPEVISPQPEAVEDVADAEAVEPLQTEAVSEEPVTPDAAVEEEPVVEEQVVVEEEPAVEEEPVEEVAQAEPEVIEAAVEPVEPEPEVVEPATIETGDSDTLSDIALQVRPNSAVSMQQTMLALQELNPDAFADGNINRMRSGQILRVPTLEEIQSIDPRDAVDEVTRQNQEFAEVAVQPLAAPSDATPGQDDQPQGQLSVVSSSDAIDASGGAAELADAENEALDQRIAELETQLAQRQEEVDRARIEREELDSRMADLEAQIAAAQEIIRLQDIQLAQLQESLTAAADAQLIAEQQAIQAAAEAEAALPIDSPSSLADDVMRILTGNSIFILFGIVLVILLLIVLMLRRNRATKTDEHDIDELVEQNFDAGAEEADSEDSEKGEAATEFQDYDSSDLDSELDDIIGVADDAERADQDGEEEGTAEEAPQLDVITIVEQLIGEQQYRRALSLLNTSLQEQGDNEEVRAKISEVEGLLEAEEVEQREIDETAKAEEAANRESETKSFLDDLGIDLDSFDYDDDASEPEVEEVKNEPVGSAETEEASAESEDVDMMFDLGGDDDASESNVDETEADEDTVEETETFEFDLDDDSSAVESEAKDPEDLDIDTLEFDADAVEEVTVEATADEDEEIDLETFSFDADAAASITQAAEVVDDSVADEEDPNAIEFSFDKAEIDGGAEAPEPASNEEVETFDFDLDDDAGDTVLEKPDTEVASAGEECVEDFDFDLDELEVEPAKEEAAVSDTDAEVDFLDSDAQVEQAEVDDDEIEFDIDTDDEPEKSAAASDAADDDLISDDDLEFLSDDDVEIESVDDVEEVDMLSGDDEAATKLELAYAYQKMGDMEGAKEILQEVIKEGSDEQAEEANKLLESLDGKSD</sequence>
<dbReference type="Proteomes" id="UP000218767">
    <property type="component" value="Unassembled WGS sequence"/>
</dbReference>
<feature type="region of interest" description="Disordered" evidence="2">
    <location>
        <begin position="136"/>
        <end position="155"/>
    </location>
</feature>
<evidence type="ECO:0000259" key="4">
    <source>
        <dbReference type="Pfam" id="PF25800"/>
    </source>
</evidence>
<dbReference type="NCBIfam" id="TIGR03504">
    <property type="entry name" value="FimV_Cterm"/>
    <property type="match status" value="1"/>
</dbReference>
<keyword evidence="3" id="KW-0472">Membrane</keyword>
<accession>A0A2A4X0Q2</accession>
<proteinExistence type="predicted"/>
<dbReference type="Gene3D" id="1.20.58.2200">
    <property type="match status" value="1"/>
</dbReference>
<feature type="non-terminal residue" evidence="5">
    <location>
        <position position="1"/>
    </location>
</feature>
<dbReference type="EMBL" id="NVUL01000060">
    <property type="protein sequence ID" value="PCI76218.1"/>
    <property type="molecule type" value="Genomic_DNA"/>
</dbReference>
<evidence type="ECO:0000313" key="5">
    <source>
        <dbReference type="EMBL" id="PCI76218.1"/>
    </source>
</evidence>
<feature type="region of interest" description="Disordered" evidence="2">
    <location>
        <begin position="866"/>
        <end position="903"/>
    </location>
</feature>
<feature type="region of interest" description="Disordered" evidence="2">
    <location>
        <begin position="482"/>
        <end position="505"/>
    </location>
</feature>